<keyword evidence="1" id="KW-0805">Transcription regulation</keyword>
<dbReference type="Pfam" id="PF00392">
    <property type="entry name" value="GntR"/>
    <property type="match status" value="1"/>
</dbReference>
<dbReference type="Gene3D" id="1.20.120.530">
    <property type="entry name" value="GntR ligand-binding domain-like"/>
    <property type="match status" value="1"/>
</dbReference>
<dbReference type="InterPro" id="IPR000524">
    <property type="entry name" value="Tscrpt_reg_HTH_GntR"/>
</dbReference>
<keyword evidence="3" id="KW-0804">Transcription</keyword>
<organism evidence="5 6">
    <name type="scientific">Sphaerisporangium flaviroseum</name>
    <dbReference type="NCBI Taxonomy" id="509199"/>
    <lineage>
        <taxon>Bacteria</taxon>
        <taxon>Bacillati</taxon>
        <taxon>Actinomycetota</taxon>
        <taxon>Actinomycetes</taxon>
        <taxon>Streptosporangiales</taxon>
        <taxon>Streptosporangiaceae</taxon>
        <taxon>Sphaerisporangium</taxon>
    </lineage>
</organism>
<sequence>MGANDRINPGLHASVLDQLGVLITSGAFPSGHVLRIEQLEDRFGVSRSVIREAIRVLESMGLLSSRRRVGLTVAPRAGWNLFDPRVIRWRLDGADRHQLLLSLGELRRGVEPVAAALAARHATPEQCGVLTGAVMQMAVHGKAGDLEAYLAADIVFHRTLLRASGNEMLGALTDVVAEVLTARTHHHLMPAHPQPEAIRRHAEVAQAVQAGDPEAAERAMRDILEETARAMLTTPPKDTTGAVED</sequence>
<dbReference type="PANTHER" id="PTHR43537:SF44">
    <property type="entry name" value="GNTR FAMILY REGULATORY PROTEIN"/>
    <property type="match status" value="1"/>
</dbReference>
<reference evidence="6" key="1">
    <citation type="journal article" date="2019" name="Int. J. Syst. Evol. Microbiol.">
        <title>The Global Catalogue of Microorganisms (GCM) 10K type strain sequencing project: providing services to taxonomists for standard genome sequencing and annotation.</title>
        <authorList>
            <consortium name="The Broad Institute Genomics Platform"/>
            <consortium name="The Broad Institute Genome Sequencing Center for Infectious Disease"/>
            <person name="Wu L."/>
            <person name="Ma J."/>
        </authorList>
    </citation>
    <scope>NUCLEOTIDE SEQUENCE [LARGE SCALE GENOMIC DNA]</scope>
    <source>
        <strain evidence="6">JCM 16908</strain>
    </source>
</reference>
<dbReference type="SMART" id="SM00345">
    <property type="entry name" value="HTH_GNTR"/>
    <property type="match status" value="1"/>
</dbReference>
<dbReference type="InterPro" id="IPR036390">
    <property type="entry name" value="WH_DNA-bd_sf"/>
</dbReference>
<dbReference type="EMBL" id="BAAAZR010000039">
    <property type="protein sequence ID" value="GAA3837198.1"/>
    <property type="molecule type" value="Genomic_DNA"/>
</dbReference>
<dbReference type="RefSeq" id="WP_344950329.1">
    <property type="nucleotide sequence ID" value="NZ_BAAAZR010000039.1"/>
</dbReference>
<evidence type="ECO:0000256" key="1">
    <source>
        <dbReference type="ARBA" id="ARBA00023015"/>
    </source>
</evidence>
<dbReference type="CDD" id="cd07377">
    <property type="entry name" value="WHTH_GntR"/>
    <property type="match status" value="1"/>
</dbReference>
<gene>
    <name evidence="5" type="ORF">GCM10022226_69100</name>
</gene>
<keyword evidence="2" id="KW-0238">DNA-binding</keyword>
<comment type="caution">
    <text evidence="5">The sequence shown here is derived from an EMBL/GenBank/DDBJ whole genome shotgun (WGS) entry which is preliminary data.</text>
</comment>
<evidence type="ECO:0000313" key="6">
    <source>
        <dbReference type="Proteomes" id="UP001500888"/>
    </source>
</evidence>
<dbReference type="SMART" id="SM00895">
    <property type="entry name" value="FCD"/>
    <property type="match status" value="1"/>
</dbReference>
<protein>
    <submittedName>
        <fullName evidence="5">FCD domain-containing protein</fullName>
    </submittedName>
</protein>
<dbReference type="Pfam" id="PF07729">
    <property type="entry name" value="FCD"/>
    <property type="match status" value="1"/>
</dbReference>
<dbReference type="SUPFAM" id="SSF46785">
    <property type="entry name" value="Winged helix' DNA-binding domain"/>
    <property type="match status" value="1"/>
</dbReference>
<dbReference type="Proteomes" id="UP001500888">
    <property type="component" value="Unassembled WGS sequence"/>
</dbReference>
<dbReference type="SUPFAM" id="SSF48008">
    <property type="entry name" value="GntR ligand-binding domain-like"/>
    <property type="match status" value="1"/>
</dbReference>
<dbReference type="PANTHER" id="PTHR43537">
    <property type="entry name" value="TRANSCRIPTIONAL REGULATOR, GNTR FAMILY"/>
    <property type="match status" value="1"/>
</dbReference>
<dbReference type="PROSITE" id="PS50949">
    <property type="entry name" value="HTH_GNTR"/>
    <property type="match status" value="1"/>
</dbReference>
<evidence type="ECO:0000259" key="4">
    <source>
        <dbReference type="PROSITE" id="PS50949"/>
    </source>
</evidence>
<proteinExistence type="predicted"/>
<dbReference type="InterPro" id="IPR008920">
    <property type="entry name" value="TF_FadR/GntR_C"/>
</dbReference>
<keyword evidence="6" id="KW-1185">Reference proteome</keyword>
<dbReference type="InterPro" id="IPR036388">
    <property type="entry name" value="WH-like_DNA-bd_sf"/>
</dbReference>
<evidence type="ECO:0000256" key="2">
    <source>
        <dbReference type="ARBA" id="ARBA00023125"/>
    </source>
</evidence>
<feature type="domain" description="HTH gntR-type" evidence="4">
    <location>
        <begin position="9"/>
        <end position="76"/>
    </location>
</feature>
<evidence type="ECO:0000313" key="5">
    <source>
        <dbReference type="EMBL" id="GAA3837198.1"/>
    </source>
</evidence>
<accession>A0ABP7J9A1</accession>
<evidence type="ECO:0000256" key="3">
    <source>
        <dbReference type="ARBA" id="ARBA00023163"/>
    </source>
</evidence>
<name>A0ABP7J9A1_9ACTN</name>
<dbReference type="Gene3D" id="1.10.10.10">
    <property type="entry name" value="Winged helix-like DNA-binding domain superfamily/Winged helix DNA-binding domain"/>
    <property type="match status" value="1"/>
</dbReference>
<dbReference type="InterPro" id="IPR011711">
    <property type="entry name" value="GntR_C"/>
</dbReference>